<dbReference type="GO" id="GO:0005886">
    <property type="term" value="C:plasma membrane"/>
    <property type="evidence" value="ECO:0007669"/>
    <property type="project" value="UniProtKB-SubCell"/>
</dbReference>
<dbReference type="CDD" id="cd00063">
    <property type="entry name" value="FN3"/>
    <property type="match status" value="1"/>
</dbReference>
<dbReference type="InterPro" id="IPR005467">
    <property type="entry name" value="His_kinase_dom"/>
</dbReference>
<evidence type="ECO:0000256" key="3">
    <source>
        <dbReference type="ARBA" id="ARBA00012438"/>
    </source>
</evidence>
<dbReference type="GO" id="GO:0000155">
    <property type="term" value="F:phosphorelay sensor kinase activity"/>
    <property type="evidence" value="ECO:0007669"/>
    <property type="project" value="InterPro"/>
</dbReference>
<keyword evidence="5" id="KW-0597">Phosphoprotein</keyword>
<dbReference type="SUPFAM" id="SSF55874">
    <property type="entry name" value="ATPase domain of HSP90 chaperone/DNA topoisomerase II/histidine kinase"/>
    <property type="match status" value="1"/>
</dbReference>
<protein>
    <recommendedName>
        <fullName evidence="3">histidine kinase</fullName>
        <ecNumber evidence="3">2.7.13.3</ecNumber>
    </recommendedName>
</protein>
<keyword evidence="4" id="KW-1003">Cell membrane</keyword>
<gene>
    <name evidence="14" type="ORF">HMPREF0216_00278</name>
</gene>
<evidence type="ECO:0000259" key="13">
    <source>
        <dbReference type="PROSITE" id="PS50109"/>
    </source>
</evidence>
<keyword evidence="9" id="KW-0067">ATP-binding</keyword>
<evidence type="ECO:0000313" key="15">
    <source>
        <dbReference type="Proteomes" id="UP000010420"/>
    </source>
</evidence>
<proteinExistence type="predicted"/>
<evidence type="ECO:0000256" key="1">
    <source>
        <dbReference type="ARBA" id="ARBA00000085"/>
    </source>
</evidence>
<evidence type="ECO:0000313" key="14">
    <source>
        <dbReference type="EMBL" id="EKY29417.1"/>
    </source>
</evidence>
<dbReference type="FunFam" id="3.30.565.10:FF:000023">
    <property type="entry name" value="PAS domain-containing sensor histidine kinase"/>
    <property type="match status" value="1"/>
</dbReference>
<dbReference type="InterPro" id="IPR015943">
    <property type="entry name" value="WD40/YVTN_repeat-like_dom_sf"/>
</dbReference>
<dbReference type="eggNOG" id="COG5002">
    <property type="taxonomic scope" value="Bacteria"/>
</dbReference>
<evidence type="ECO:0000256" key="12">
    <source>
        <dbReference type="SAM" id="Phobius"/>
    </source>
</evidence>
<keyword evidence="8 14" id="KW-0418">Kinase</keyword>
<keyword evidence="7" id="KW-0547">Nucleotide-binding</keyword>
<dbReference type="InterPro" id="IPR013783">
    <property type="entry name" value="Ig-like_fold"/>
</dbReference>
<feature type="domain" description="Histidine kinase" evidence="13">
    <location>
        <begin position="852"/>
        <end position="1074"/>
    </location>
</feature>
<dbReference type="InterPro" id="IPR036890">
    <property type="entry name" value="HATPase_C_sf"/>
</dbReference>
<name>L1QPC2_9CLOT</name>
<evidence type="ECO:0000256" key="5">
    <source>
        <dbReference type="ARBA" id="ARBA00022553"/>
    </source>
</evidence>
<dbReference type="Pfam" id="PF00512">
    <property type="entry name" value="HisKA"/>
    <property type="match status" value="1"/>
</dbReference>
<keyword evidence="6" id="KW-0808">Transferase</keyword>
<evidence type="ECO:0000256" key="11">
    <source>
        <dbReference type="ARBA" id="ARBA00023136"/>
    </source>
</evidence>
<dbReference type="EMBL" id="AMEZ01000009">
    <property type="protein sequence ID" value="EKY29417.1"/>
    <property type="molecule type" value="Genomic_DNA"/>
</dbReference>
<dbReference type="GO" id="GO:0005524">
    <property type="term" value="F:ATP binding"/>
    <property type="evidence" value="ECO:0007669"/>
    <property type="project" value="UniProtKB-KW"/>
</dbReference>
<dbReference type="InterPro" id="IPR003594">
    <property type="entry name" value="HATPase_dom"/>
</dbReference>
<dbReference type="SMART" id="SM00387">
    <property type="entry name" value="HATPase_c"/>
    <property type="match status" value="1"/>
</dbReference>
<dbReference type="Pfam" id="PF07494">
    <property type="entry name" value="Reg_prop"/>
    <property type="match status" value="6"/>
</dbReference>
<dbReference type="PATRIC" id="fig|545697.3.peg.274"/>
<keyword evidence="12" id="KW-0812">Transmembrane</keyword>
<comment type="subcellular location">
    <subcellularLocation>
        <location evidence="2">Cell membrane</location>
    </subcellularLocation>
</comment>
<dbReference type="InterPro" id="IPR011123">
    <property type="entry name" value="Y_Y_Y"/>
</dbReference>
<dbReference type="SUPFAM" id="SSF63829">
    <property type="entry name" value="Calcium-dependent phosphotriesterase"/>
    <property type="match status" value="3"/>
</dbReference>
<dbReference type="InterPro" id="IPR003961">
    <property type="entry name" value="FN3_dom"/>
</dbReference>
<comment type="caution">
    <text evidence="14">The sequence shown here is derived from an EMBL/GenBank/DDBJ whole genome shotgun (WGS) entry which is preliminary data.</text>
</comment>
<dbReference type="InterPro" id="IPR003661">
    <property type="entry name" value="HisK_dim/P_dom"/>
</dbReference>
<reference evidence="14 15" key="1">
    <citation type="submission" date="2012-05" db="EMBL/GenBank/DDBJ databases">
        <authorList>
            <person name="Weinstock G."/>
            <person name="Sodergren E."/>
            <person name="Lobos E.A."/>
            <person name="Fulton L."/>
            <person name="Fulton R."/>
            <person name="Courtney L."/>
            <person name="Fronick C."/>
            <person name="O'Laughlin M."/>
            <person name="Godfrey J."/>
            <person name="Wilson R.M."/>
            <person name="Miner T."/>
            <person name="Farmer C."/>
            <person name="Delehaunty K."/>
            <person name="Cordes M."/>
            <person name="Minx P."/>
            <person name="Tomlinson C."/>
            <person name="Chen J."/>
            <person name="Wollam A."/>
            <person name="Pepin K.H."/>
            <person name="Bhonagiri V."/>
            <person name="Zhang X."/>
            <person name="Suruliraj S."/>
            <person name="Warren W."/>
            <person name="Mitreva M."/>
            <person name="Mardis E.R."/>
            <person name="Wilson R.K."/>
        </authorList>
    </citation>
    <scope>NUCLEOTIDE SEQUENCE [LARGE SCALE GENOMIC DNA]</scope>
    <source>
        <strain evidence="14 15">DSM 1785</strain>
    </source>
</reference>
<dbReference type="Gene3D" id="3.30.565.10">
    <property type="entry name" value="Histidine kinase-like ATPase, C-terminal domain"/>
    <property type="match status" value="1"/>
</dbReference>
<dbReference type="InterPro" id="IPR011110">
    <property type="entry name" value="Reg_prop"/>
</dbReference>
<dbReference type="InterPro" id="IPR036097">
    <property type="entry name" value="HisK_dim/P_sf"/>
</dbReference>
<evidence type="ECO:0000256" key="4">
    <source>
        <dbReference type="ARBA" id="ARBA00022475"/>
    </source>
</evidence>
<keyword evidence="15" id="KW-1185">Reference proteome</keyword>
<dbReference type="PANTHER" id="PTHR43547:SF2">
    <property type="entry name" value="HYBRID SIGNAL TRANSDUCTION HISTIDINE KINASE C"/>
    <property type="match status" value="1"/>
</dbReference>
<organism evidence="14 15">
    <name type="scientific">Clostridium celatum DSM 1785</name>
    <dbReference type="NCBI Taxonomy" id="545697"/>
    <lineage>
        <taxon>Bacteria</taxon>
        <taxon>Bacillati</taxon>
        <taxon>Bacillota</taxon>
        <taxon>Clostridia</taxon>
        <taxon>Eubacteriales</taxon>
        <taxon>Clostridiaceae</taxon>
        <taxon>Clostridium</taxon>
    </lineage>
</organism>
<dbReference type="Gene3D" id="2.60.40.10">
    <property type="entry name" value="Immunoglobulins"/>
    <property type="match status" value="1"/>
</dbReference>
<dbReference type="PANTHER" id="PTHR43547">
    <property type="entry name" value="TWO-COMPONENT HISTIDINE KINASE"/>
    <property type="match status" value="1"/>
</dbReference>
<dbReference type="Proteomes" id="UP000010420">
    <property type="component" value="Unassembled WGS sequence"/>
</dbReference>
<keyword evidence="10" id="KW-0902">Two-component regulatory system</keyword>
<keyword evidence="12" id="KW-1133">Transmembrane helix</keyword>
<evidence type="ECO:0000256" key="2">
    <source>
        <dbReference type="ARBA" id="ARBA00004236"/>
    </source>
</evidence>
<evidence type="ECO:0000256" key="8">
    <source>
        <dbReference type="ARBA" id="ARBA00022777"/>
    </source>
</evidence>
<accession>L1QPC2</accession>
<dbReference type="InterPro" id="IPR004358">
    <property type="entry name" value="Sig_transdc_His_kin-like_C"/>
</dbReference>
<dbReference type="PRINTS" id="PR00344">
    <property type="entry name" value="BCTRLSENSOR"/>
</dbReference>
<dbReference type="CDD" id="cd00082">
    <property type="entry name" value="HisKA"/>
    <property type="match status" value="1"/>
</dbReference>
<dbReference type="SUPFAM" id="SSF47384">
    <property type="entry name" value="Homodimeric domain of signal transducing histidine kinase"/>
    <property type="match status" value="1"/>
</dbReference>
<evidence type="ECO:0000256" key="6">
    <source>
        <dbReference type="ARBA" id="ARBA00022679"/>
    </source>
</evidence>
<dbReference type="Pfam" id="PF02518">
    <property type="entry name" value="HATPase_c"/>
    <property type="match status" value="1"/>
</dbReference>
<dbReference type="Pfam" id="PF07495">
    <property type="entry name" value="Y_Y_Y"/>
    <property type="match status" value="1"/>
</dbReference>
<evidence type="ECO:0000256" key="10">
    <source>
        <dbReference type="ARBA" id="ARBA00023012"/>
    </source>
</evidence>
<dbReference type="Gene3D" id="2.130.10.10">
    <property type="entry name" value="YVTN repeat-like/Quinoprotein amine dehydrogenase"/>
    <property type="match status" value="4"/>
</dbReference>
<comment type="catalytic activity">
    <reaction evidence="1">
        <text>ATP + protein L-histidine = ADP + protein N-phospho-L-histidine.</text>
        <dbReference type="EC" id="2.7.13.3"/>
    </reaction>
</comment>
<keyword evidence="11 12" id="KW-0472">Membrane</keyword>
<dbReference type="eggNOG" id="COG3292">
    <property type="taxonomic scope" value="Bacteria"/>
</dbReference>
<dbReference type="STRING" id="545697.HMPREF0216_00278"/>
<dbReference type="EC" id="2.7.13.3" evidence="3"/>
<feature type="transmembrane region" description="Helical" evidence="12">
    <location>
        <begin position="791"/>
        <end position="811"/>
    </location>
</feature>
<evidence type="ECO:0000256" key="7">
    <source>
        <dbReference type="ARBA" id="ARBA00022741"/>
    </source>
</evidence>
<dbReference type="CDD" id="cd16922">
    <property type="entry name" value="HATPase_EvgS-ArcB-TorS-like"/>
    <property type="match status" value="1"/>
</dbReference>
<dbReference type="HOGENOM" id="CLU_000445_28_2_9"/>
<dbReference type="Gene3D" id="1.10.287.130">
    <property type="match status" value="1"/>
</dbReference>
<dbReference type="AlphaFoldDB" id="L1QPC2"/>
<sequence>MKTNEGNNMKKNNKRTLLLVLLFIMIFQYIGIEVSATIKMNINGFKNITIDDGLSQSTVYSLCQDSEGYMWIGTGEGLNKYNGHEFEVYKSSKKDKETLSGNLIIDIKEDFNGDIWVGTATGLNRIDKKSNKIIRYISNIDGCNLSNNRIRNILIAKNGDIFVATYNGLNKYNRKNDNFIRIYDEDENGLSNQKVYTITEDIYGDYWVGTSNGLNKIDKKNNKVIHYFKNEQDSNTISGNYIYKLYADDKGYLWVGTYYGGLNRINISTGKIDRYMHSEEATSIPGLVITDILRDSRGNIWVSTEGGVAKFDKESETFKTWKYERGNKSSILSDEVKVLCEDRLGMIWIGSTLGISIFNPNNNFINYRNNVLDDNSLSDNHISGIYEDNDEMLWIGTVFNGVNILDRKNNTVIRLDYKKDYEGEIIISNNLIRDIVGYENNIWIATQHGLNKYNKNTNTIEMFGDEDGLVNNDVLSLCIDDLGQLWIGTVEGLCSYDEENGFKSYNNDLKSLGLNKLSIRDIYQDNDGEIWFVVANENKLVRYKNGKFSIYSLEDESYNIIMTISSNVENIIWIGTDCGLVKINKKTGKYDIFTEEDGLANNFIYGILFDEFGNPWISTNYGLSKFDLIKNEFINFNYTDGIQSNEFNEYSYYKSKSGEMFFGGIQGVTSFYPNDIKVTSNIPKVQIQSIESANNKLELSENIKLKYNENQIRFEFFMPDYSTPNKIQYSYKLEGLDKEEVNLGNKNYVSYTNLYPGEYTFKVKGRNGNGEWSEVTSIAIKVGTAPWKTPFAYLIYGLVTVILVYIVWNRVKILDNMVKQRSLELNKKLIENQELYKRLLKDEKYKNNYFINLSHELRTPLNLIVSTQQLIDKLNENNENIPKDKIRDYMKTIKRNSNRLLTLIDNIIYTSKIDAGNYKLNIKENDIVYLVEEISLSMKEYIESKGIELVIDPEVEEKLIECDGSDIERVILNLLSNAVKFTKEGGKIEIKIYDLNNKVKIVVKDNGIGIAKDRQKAIFNRFDQAYATTSEEYGGSGLGLTLSKQLIELHKGSIEVESNIGQGSEFTIVLPVNQ</sequence>
<dbReference type="SMART" id="SM00388">
    <property type="entry name" value="HisKA"/>
    <property type="match status" value="1"/>
</dbReference>
<evidence type="ECO:0000256" key="9">
    <source>
        <dbReference type="ARBA" id="ARBA00022840"/>
    </source>
</evidence>
<dbReference type="PROSITE" id="PS50109">
    <property type="entry name" value="HIS_KIN"/>
    <property type="match status" value="1"/>
</dbReference>